<evidence type="ECO:0000313" key="3">
    <source>
        <dbReference type="Proteomes" id="UP000317763"/>
    </source>
</evidence>
<dbReference type="STRING" id="307486.GCA_000807215_02616"/>
<dbReference type="OrthoDB" id="5986582at2"/>
<dbReference type="EMBL" id="VJOM01000021">
    <property type="protein sequence ID" value="TSE30597.1"/>
    <property type="molecule type" value="Genomic_DNA"/>
</dbReference>
<proteinExistence type="predicted"/>
<evidence type="ECO:0000313" key="2">
    <source>
        <dbReference type="EMBL" id="TSE30597.1"/>
    </source>
</evidence>
<protein>
    <submittedName>
        <fullName evidence="2">Flagellar hook-basal body protein</fullName>
    </submittedName>
</protein>
<keyword evidence="2" id="KW-0969">Cilium</keyword>
<keyword evidence="2" id="KW-0282">Flagellum</keyword>
<gene>
    <name evidence="2" type="ORF">Ttaiw_01854</name>
</gene>
<dbReference type="AlphaFoldDB" id="A0A554X426"/>
<dbReference type="RefSeq" id="WP_143898080.1">
    <property type="nucleotide sequence ID" value="NZ_CP083911.1"/>
</dbReference>
<keyword evidence="3" id="KW-1185">Reference proteome</keyword>
<evidence type="ECO:0000259" key="1">
    <source>
        <dbReference type="Pfam" id="PF00460"/>
    </source>
</evidence>
<dbReference type="InterPro" id="IPR001444">
    <property type="entry name" value="Flag_bb_rod_N"/>
</dbReference>
<feature type="domain" description="Flagellar basal body rod protein N-terminal" evidence="1">
    <location>
        <begin position="5"/>
        <end position="35"/>
    </location>
</feature>
<name>A0A554X426_9BURK</name>
<sequence>MNNVMNVAASGLRAAQVRLDNAAHNIANAQTEGFRRGEVRAEALADGGVRVSIDKRPQAGADLAADLVEQRVAANAYVANLRVLQRADEALGSLGRLLDTRA</sequence>
<organism evidence="2 3">
    <name type="scientific">Tepidimonas taiwanensis</name>
    <dbReference type="NCBI Taxonomy" id="307486"/>
    <lineage>
        <taxon>Bacteria</taxon>
        <taxon>Pseudomonadati</taxon>
        <taxon>Pseudomonadota</taxon>
        <taxon>Betaproteobacteria</taxon>
        <taxon>Burkholderiales</taxon>
        <taxon>Tepidimonas</taxon>
    </lineage>
</organism>
<comment type="caution">
    <text evidence="2">The sequence shown here is derived from an EMBL/GenBank/DDBJ whole genome shotgun (WGS) entry which is preliminary data.</text>
</comment>
<reference evidence="2 3" key="1">
    <citation type="submission" date="2019-07" db="EMBL/GenBank/DDBJ databases">
        <title>Tepidimonas taiwanensis I1-1 draft genome.</title>
        <authorList>
            <person name="Da Costa M.S."/>
            <person name="Froufe H.J.C."/>
            <person name="Egas C."/>
            <person name="Albuquerque L."/>
        </authorList>
    </citation>
    <scope>NUCLEOTIDE SEQUENCE [LARGE SCALE GENOMIC DNA]</scope>
    <source>
        <strain evidence="2 3">I1-1</strain>
    </source>
</reference>
<keyword evidence="2" id="KW-0966">Cell projection</keyword>
<dbReference type="Pfam" id="PF00460">
    <property type="entry name" value="Flg_bb_rod"/>
    <property type="match status" value="1"/>
</dbReference>
<accession>A0A554X426</accession>
<dbReference type="Proteomes" id="UP000317763">
    <property type="component" value="Unassembled WGS sequence"/>
</dbReference>